<organism evidence="1 2">
    <name type="scientific">Serratia liquefaciens</name>
    <dbReference type="NCBI Taxonomy" id="614"/>
    <lineage>
        <taxon>Bacteria</taxon>
        <taxon>Pseudomonadati</taxon>
        <taxon>Pseudomonadota</taxon>
        <taxon>Gammaproteobacteria</taxon>
        <taxon>Enterobacterales</taxon>
        <taxon>Yersiniaceae</taxon>
        <taxon>Serratia</taxon>
    </lineage>
</organism>
<evidence type="ECO:0000313" key="1">
    <source>
        <dbReference type="EMBL" id="QDL35669.1"/>
    </source>
</evidence>
<protein>
    <submittedName>
        <fullName evidence="1">Uncharacterized protein</fullName>
    </submittedName>
</protein>
<keyword evidence="1" id="KW-0614">Plasmid</keyword>
<dbReference type="EMBL" id="CP033894">
    <property type="protein sequence ID" value="QDL35669.1"/>
    <property type="molecule type" value="Genomic_DNA"/>
</dbReference>
<dbReference type="AlphaFoldDB" id="A0A515D5I8"/>
<dbReference type="Proteomes" id="UP000317572">
    <property type="component" value="Plasmid p1-159"/>
</dbReference>
<reference evidence="1 2" key="1">
    <citation type="submission" date="2018-11" db="EMBL/GenBank/DDBJ databases">
        <title>The first complete genome of Serratia liquefaciens isolated from metalophyte plant revel distinctness adaptive mechanisms in an extreme habitat.</title>
        <authorList>
            <person name="Caneschi W.L."/>
            <person name="Sanchez A.B."/>
            <person name="Felestrino E.B."/>
            <person name="Assis R.A.B."/>
            <person name="Lemes C.G.C."/>
            <person name="Cordeiro I.F."/>
            <person name="Fonseca N.P."/>
            <person name="Villa M."/>
            <person name="Vieira I.T."/>
            <person name="Moraes L.A."/>
            <person name="Kamino L.H.Y."/>
            <person name="do Carmo F."/>
            <person name="Garcia C.M."/>
            <person name="Almeida N.F."/>
            <person name="Silva R.S."/>
            <person name="Ferro J.A."/>
            <person name="Ferro M.I.T."/>
            <person name="Varani A.M."/>
            <person name="Ferreira R.M."/>
            <person name="dos Santos V.L."/>
            <person name="Silva U.C."/>
            <person name="Setubal J.C."/>
            <person name="Moreira L.M."/>
        </authorList>
    </citation>
    <scope>NUCLEOTIDE SEQUENCE [LARGE SCALE GENOMIC DNA]</scope>
    <source>
        <strain evidence="1 2">FG3</strain>
        <plasmid evidence="1 2">p1-159</plasmid>
    </source>
</reference>
<accession>A0A515D5I8</accession>
<geneLocation type="plasmid" evidence="1 2">
    <name>p1-159</name>
</geneLocation>
<evidence type="ECO:0000313" key="2">
    <source>
        <dbReference type="Proteomes" id="UP000317572"/>
    </source>
</evidence>
<sequence length="97" mass="11366">MVCAGFTGRYTRVETLWLSGENRLTLWLSPFSIQGYSLEDDQKRRNYASCLIESMRQKEPQLKMTQELSLDFYCMLKAKNKSQLNQFLFDVRQGGAR</sequence>
<name>A0A515D5I8_SERLI</name>
<gene>
    <name evidence="1" type="ORF">EGO53_28100</name>
</gene>
<proteinExistence type="predicted"/>